<dbReference type="EMBL" id="MCFG01000181">
    <property type="protein sequence ID" value="ORX79258.1"/>
    <property type="molecule type" value="Genomic_DNA"/>
</dbReference>
<reference evidence="2 3" key="1">
    <citation type="submission" date="2016-08" db="EMBL/GenBank/DDBJ databases">
        <title>A Parts List for Fungal Cellulosomes Revealed by Comparative Genomics.</title>
        <authorList>
            <consortium name="DOE Joint Genome Institute"/>
            <person name="Haitjema C.H."/>
            <person name="Gilmore S.P."/>
            <person name="Henske J.K."/>
            <person name="Solomon K.V."/>
            <person name="De Groot R."/>
            <person name="Kuo A."/>
            <person name="Mondo S.J."/>
            <person name="Salamov A.A."/>
            <person name="Labutti K."/>
            <person name="Zhao Z."/>
            <person name="Chiniquy J."/>
            <person name="Barry K."/>
            <person name="Brewer H.M."/>
            <person name="Purvine S.O."/>
            <person name="Wright A.T."/>
            <person name="Boxma B."/>
            <person name="Van Alen T."/>
            <person name="Hackstein J.H."/>
            <person name="Baker S.E."/>
            <person name="Grigoriev I.V."/>
            <person name="O'Malley M.A."/>
        </authorList>
    </citation>
    <scope>NUCLEOTIDE SEQUENCE [LARGE SCALE GENOMIC DNA]</scope>
    <source>
        <strain evidence="2 3">S4</strain>
    </source>
</reference>
<feature type="region of interest" description="Disordered" evidence="1">
    <location>
        <begin position="558"/>
        <end position="596"/>
    </location>
</feature>
<feature type="region of interest" description="Disordered" evidence="1">
    <location>
        <begin position="1"/>
        <end position="20"/>
    </location>
</feature>
<protein>
    <submittedName>
        <fullName evidence="2">Uncharacterized protein</fullName>
    </submittedName>
</protein>
<reference evidence="2 3" key="2">
    <citation type="submission" date="2016-08" db="EMBL/GenBank/DDBJ databases">
        <title>Pervasive Adenine N6-methylation of Active Genes in Fungi.</title>
        <authorList>
            <consortium name="DOE Joint Genome Institute"/>
            <person name="Mondo S.J."/>
            <person name="Dannebaum R.O."/>
            <person name="Kuo R.C."/>
            <person name="Labutti K."/>
            <person name="Haridas S."/>
            <person name="Kuo A."/>
            <person name="Salamov A."/>
            <person name="Ahrendt S.R."/>
            <person name="Lipzen A."/>
            <person name="Sullivan W."/>
            <person name="Andreopoulos W.B."/>
            <person name="Clum A."/>
            <person name="Lindquist E."/>
            <person name="Daum C."/>
            <person name="Ramamoorthy G.K."/>
            <person name="Gryganskyi A."/>
            <person name="Culley D."/>
            <person name="Magnuson J.K."/>
            <person name="James T.Y."/>
            <person name="O'Malley M.A."/>
            <person name="Stajich J.E."/>
            <person name="Spatafora J.W."/>
            <person name="Visel A."/>
            <person name="Grigoriev I.V."/>
        </authorList>
    </citation>
    <scope>NUCLEOTIDE SEQUENCE [LARGE SCALE GENOMIC DNA]</scope>
    <source>
        <strain evidence="2 3">S4</strain>
    </source>
</reference>
<accession>A0A1Y1X0X4</accession>
<feature type="compositionally biased region" description="Low complexity" evidence="1">
    <location>
        <begin position="745"/>
        <end position="771"/>
    </location>
</feature>
<sequence>MNMDNKSDSGSESDNSVTEEFDKHHCIRNIIKKYEHPMRHLSMTSSIATPFVFKDVRLSSYTFERLHEMFIKQELMKCSKSTLNIENISLNDDEFVILKNHNSEIFHQEQSLNSKETFNKLCSLPSINENDDIIMTDKNDFIHSKLRYSRSLDHIHLMYNNNNNNTTNNNDNNNDNGNNNNNNNSNNDNTNNNNNNNISNHINNNNDNINKNNFILPVYDKNEPVQKIYPKFESRENSFRNIQNNKNSDINNINNNNKMIQSKIRSGSKSYDSLDSLLNLASQTSDRSVPVKNNDIIVNSCLITPSINYSRRRSRYKGIGFKEGRRMKKEIELSLKRDLKRDILKFSNNDFINRQQNNEKMIKNMIIQNINNENLKKNPLSFSDENSVPSSESSTNKFINSIIDTVSNQPVSLGDLHDKNIDNNNIVDNTIFKYIDNEKNGNEDEKEGEEDEGEGTDDVNNNTITHWSRTDIESVQMNSIINEIDNIKDIIIRRNSIKKSKGELRTIESSNEDINIDTPKNSNSLNNIQSINKISQSSSSNNFEIFMEEQKIKDMIKEQNRNQDHDQDQDPNPNQSHDHDHGQNLSPNPNQSQNKDEDIKLNDRLEIVNNNESNKEKEELKFNIIDNMIYRNEVLKDDDDSNTKILKKAFSLPLKEKETINSQIDILYSLLYTLQNDQNNLNKNLILEKNGDIDSKMINIEELISDKNKKNYILINKKIRQIYNEFKYIKQQLIYSNKKHEQFNKQKINKSTTSSTTISDTKSNSSNKSSYQKKVLNFKKPVKVITCIPKNKTPSSTTINNNTTYKIHTNCNQEEKQKQKVSIKLRLRISYQLSSETNSK</sequence>
<gene>
    <name evidence="2" type="ORF">BCR32DRAFT_294536</name>
</gene>
<feature type="region of interest" description="Disordered" evidence="1">
    <location>
        <begin position="159"/>
        <end position="205"/>
    </location>
</feature>
<proteinExistence type="predicted"/>
<organism evidence="2 3">
    <name type="scientific">Anaeromyces robustus</name>
    <dbReference type="NCBI Taxonomy" id="1754192"/>
    <lineage>
        <taxon>Eukaryota</taxon>
        <taxon>Fungi</taxon>
        <taxon>Fungi incertae sedis</taxon>
        <taxon>Chytridiomycota</taxon>
        <taxon>Chytridiomycota incertae sedis</taxon>
        <taxon>Neocallimastigomycetes</taxon>
        <taxon>Neocallimastigales</taxon>
        <taxon>Neocallimastigaceae</taxon>
        <taxon>Anaeromyces</taxon>
    </lineage>
</organism>
<dbReference type="STRING" id="1754192.A0A1Y1X0X4"/>
<keyword evidence="3" id="KW-1185">Reference proteome</keyword>
<feature type="compositionally biased region" description="Acidic residues" evidence="1">
    <location>
        <begin position="444"/>
        <end position="457"/>
    </location>
</feature>
<feature type="compositionally biased region" description="Low complexity" evidence="1">
    <location>
        <begin position="160"/>
        <end position="205"/>
    </location>
</feature>
<dbReference type="OrthoDB" id="2163694at2759"/>
<feature type="compositionally biased region" description="Low complexity" evidence="1">
    <location>
        <begin position="583"/>
        <end position="593"/>
    </location>
</feature>
<feature type="compositionally biased region" description="Basic and acidic residues" evidence="1">
    <location>
        <begin position="558"/>
        <end position="568"/>
    </location>
</feature>
<name>A0A1Y1X0X4_9FUNG</name>
<dbReference type="Proteomes" id="UP000193944">
    <property type="component" value="Unassembled WGS sequence"/>
</dbReference>
<feature type="region of interest" description="Disordered" evidence="1">
    <location>
        <begin position="744"/>
        <end position="771"/>
    </location>
</feature>
<evidence type="ECO:0000256" key="1">
    <source>
        <dbReference type="SAM" id="MobiDB-lite"/>
    </source>
</evidence>
<evidence type="ECO:0000313" key="3">
    <source>
        <dbReference type="Proteomes" id="UP000193944"/>
    </source>
</evidence>
<feature type="region of interest" description="Disordered" evidence="1">
    <location>
        <begin position="437"/>
        <end position="463"/>
    </location>
</feature>
<comment type="caution">
    <text evidence="2">The sequence shown here is derived from an EMBL/GenBank/DDBJ whole genome shotgun (WGS) entry which is preliminary data.</text>
</comment>
<dbReference type="AlphaFoldDB" id="A0A1Y1X0X4"/>
<evidence type="ECO:0000313" key="2">
    <source>
        <dbReference type="EMBL" id="ORX79258.1"/>
    </source>
</evidence>